<evidence type="ECO:0000259" key="3">
    <source>
        <dbReference type="PROSITE" id="PS50157"/>
    </source>
</evidence>
<gene>
    <name evidence="4" type="ORF">RDB_LOCUS125120</name>
</gene>
<dbReference type="InterPro" id="IPR013087">
    <property type="entry name" value="Znf_C2H2_type"/>
</dbReference>
<evidence type="ECO:0000256" key="1">
    <source>
        <dbReference type="PROSITE-ProRule" id="PRU00042"/>
    </source>
</evidence>
<organism evidence="4 5">
    <name type="scientific">Rhizoctonia solani</name>
    <dbReference type="NCBI Taxonomy" id="456999"/>
    <lineage>
        <taxon>Eukaryota</taxon>
        <taxon>Fungi</taxon>
        <taxon>Dikarya</taxon>
        <taxon>Basidiomycota</taxon>
        <taxon>Agaricomycotina</taxon>
        <taxon>Agaricomycetes</taxon>
        <taxon>Cantharellales</taxon>
        <taxon>Ceratobasidiaceae</taxon>
        <taxon>Rhizoctonia</taxon>
    </lineage>
</organism>
<dbReference type="InterPro" id="IPR036236">
    <property type="entry name" value="Znf_C2H2_sf"/>
</dbReference>
<evidence type="ECO:0000256" key="2">
    <source>
        <dbReference type="SAM" id="MobiDB-lite"/>
    </source>
</evidence>
<dbReference type="PROSITE" id="PS50157">
    <property type="entry name" value="ZINC_FINGER_C2H2_2"/>
    <property type="match status" value="1"/>
</dbReference>
<comment type="caution">
    <text evidence="4">The sequence shown here is derived from an EMBL/GenBank/DDBJ whole genome shotgun (WGS) entry which is preliminary data.</text>
</comment>
<feature type="compositionally biased region" description="Low complexity" evidence="2">
    <location>
        <begin position="227"/>
        <end position="243"/>
    </location>
</feature>
<dbReference type="GO" id="GO:0008270">
    <property type="term" value="F:zinc ion binding"/>
    <property type="evidence" value="ECO:0007669"/>
    <property type="project" value="UniProtKB-KW"/>
</dbReference>
<dbReference type="SMART" id="SM00355">
    <property type="entry name" value="ZnF_C2H2"/>
    <property type="match status" value="2"/>
</dbReference>
<keyword evidence="1" id="KW-0863">Zinc-finger</keyword>
<dbReference type="Proteomes" id="UP000663853">
    <property type="component" value="Unassembled WGS sequence"/>
</dbReference>
<accession>A0A8H3D1L6</accession>
<dbReference type="SUPFAM" id="SSF57667">
    <property type="entry name" value="beta-beta-alpha zinc fingers"/>
    <property type="match status" value="1"/>
</dbReference>
<keyword evidence="1" id="KW-0862">Zinc</keyword>
<feature type="domain" description="C2H2-type" evidence="3">
    <location>
        <begin position="287"/>
        <end position="316"/>
    </location>
</feature>
<reference evidence="4" key="1">
    <citation type="submission" date="2021-01" db="EMBL/GenBank/DDBJ databases">
        <authorList>
            <person name="Kaushik A."/>
        </authorList>
    </citation>
    <scope>NUCLEOTIDE SEQUENCE</scope>
    <source>
        <strain evidence="4">AG6-10EEA</strain>
    </source>
</reference>
<proteinExistence type="predicted"/>
<sequence length="348" mass="39159">MRRRLYDWKQMVSNSHVMRTTAPPAQADHHIHRTHQHARASQGQILWKIFWDIVSRKLYICNLTNIPTGYFGAPIQSGQGFVVFGLSQGDRMVFLVDENPYLQHLDRSFDSIVHFVIGDLQYRWDTENNTLLTQQLGTGPSGSRPEWLDVYLYRNLEEAKAFVNRSLTDDFAMLAQLELESPPPTDSNASSPPDWLNDSYTNFEEAEALVDHSLFAPLEIESPPLMDSNASSPPNAADASSTPAETNLLDLSSTPGFFGLSSSQGEIDRWVDHAVDTDQVARQGAGLQCPEPVCKHVSRRPHALKIHLYTHYGLKPYACRLCNTKCLTPANLDRHVKNVRRRGAGPHN</sequence>
<evidence type="ECO:0000313" key="5">
    <source>
        <dbReference type="Proteomes" id="UP000663853"/>
    </source>
</evidence>
<evidence type="ECO:0000313" key="4">
    <source>
        <dbReference type="EMBL" id="CAE6509555.1"/>
    </source>
</evidence>
<dbReference type="Gene3D" id="3.30.160.60">
    <property type="entry name" value="Classic Zinc Finger"/>
    <property type="match status" value="1"/>
</dbReference>
<name>A0A8H3D1L6_9AGAM</name>
<protein>
    <recommendedName>
        <fullName evidence="3">C2H2-type domain-containing protein</fullName>
    </recommendedName>
</protein>
<feature type="region of interest" description="Disordered" evidence="2">
    <location>
        <begin position="224"/>
        <end position="243"/>
    </location>
</feature>
<dbReference type="EMBL" id="CAJMXA010003651">
    <property type="protein sequence ID" value="CAE6509555.1"/>
    <property type="molecule type" value="Genomic_DNA"/>
</dbReference>
<keyword evidence="1" id="KW-0479">Metal-binding</keyword>
<dbReference type="AlphaFoldDB" id="A0A8H3D1L6"/>